<reference evidence="2" key="1">
    <citation type="submission" date="2017-02" db="EMBL/GenBank/DDBJ databases">
        <authorList>
            <person name="Regsiter A."/>
            <person name="William W."/>
        </authorList>
    </citation>
    <scope>NUCLEOTIDE SEQUENCE</scope>
    <source>
        <strain evidence="2">Bib</strain>
    </source>
</reference>
<gene>
    <name evidence="2" type="ORF">SPIROBIBN47_130034</name>
</gene>
<accession>A0A3P3XFN1</accession>
<dbReference type="Pfam" id="PF04519">
    <property type="entry name" value="Bactofilin"/>
    <property type="match status" value="1"/>
</dbReference>
<dbReference type="InterPro" id="IPR007607">
    <property type="entry name" value="BacA/B"/>
</dbReference>
<protein>
    <recommendedName>
        <fullName evidence="3">Polymer-forming cytoskeletal protein</fullName>
    </recommendedName>
</protein>
<dbReference type="AlphaFoldDB" id="A0A3P3XFN1"/>
<proteinExistence type="inferred from homology"/>
<organism evidence="2">
    <name type="scientific">uncultured spirochete</name>
    <dbReference type="NCBI Taxonomy" id="156406"/>
    <lineage>
        <taxon>Bacteria</taxon>
        <taxon>Pseudomonadati</taxon>
        <taxon>Spirochaetota</taxon>
        <taxon>Spirochaetia</taxon>
        <taxon>Spirochaetales</taxon>
        <taxon>environmental samples</taxon>
    </lineage>
</organism>
<evidence type="ECO:0000256" key="1">
    <source>
        <dbReference type="ARBA" id="ARBA00044755"/>
    </source>
</evidence>
<evidence type="ECO:0008006" key="3">
    <source>
        <dbReference type="Google" id="ProtNLM"/>
    </source>
</evidence>
<name>A0A3P3XFN1_9SPIR</name>
<comment type="similarity">
    <text evidence="1">Belongs to the bactofilin family.</text>
</comment>
<dbReference type="EMBL" id="FWDM01000005">
    <property type="protein sequence ID" value="SLM10272.1"/>
    <property type="molecule type" value="Genomic_DNA"/>
</dbReference>
<evidence type="ECO:0000313" key="2">
    <source>
        <dbReference type="EMBL" id="SLM10272.1"/>
    </source>
</evidence>
<dbReference type="PANTHER" id="PTHR35024">
    <property type="entry name" value="HYPOTHETICAL CYTOSOLIC PROTEIN"/>
    <property type="match status" value="1"/>
</dbReference>
<dbReference type="PANTHER" id="PTHR35024:SF4">
    <property type="entry name" value="POLYMER-FORMING CYTOSKELETAL PROTEIN"/>
    <property type="match status" value="1"/>
</dbReference>
<sequence length="126" mass="13481">MKVLSFEPPEPFATQIGQSVILNGKLRSNLPLSLRCTLRGSIEGTFVRIERSAHIEANSCTVQNAVIAGCFTGRIKAVDSLVFLPSSHISADIYTARLQIIEGATFEGGIEMPGFSATDDVTGTSH</sequence>